<comment type="caution">
    <text evidence="1">The sequence shown here is derived from an EMBL/GenBank/DDBJ whole genome shotgun (WGS) entry which is preliminary data.</text>
</comment>
<dbReference type="EMBL" id="LFIV01000137">
    <property type="protein sequence ID" value="KZL67861.1"/>
    <property type="molecule type" value="Genomic_DNA"/>
</dbReference>
<gene>
    <name evidence="1" type="ORF">CT0861_00866</name>
</gene>
<protein>
    <submittedName>
        <fullName evidence="1">Uncharacterized protein</fullName>
    </submittedName>
</protein>
<reference evidence="1 2" key="1">
    <citation type="submission" date="2015-06" db="EMBL/GenBank/DDBJ databases">
        <title>Survival trade-offs in plant roots during colonization by closely related pathogenic and mutualistic fungi.</title>
        <authorList>
            <person name="Hacquard S."/>
            <person name="Kracher B."/>
            <person name="Hiruma K."/>
            <person name="Weinman A."/>
            <person name="Muench P."/>
            <person name="Garrido Oter R."/>
            <person name="Ver Loren van Themaat E."/>
            <person name="Dallerey J.-F."/>
            <person name="Damm U."/>
            <person name="Henrissat B."/>
            <person name="Lespinet O."/>
            <person name="Thon M."/>
            <person name="Kemen E."/>
            <person name="McHardy A.C."/>
            <person name="Schulze-Lefert P."/>
            <person name="O'Connell R.J."/>
        </authorList>
    </citation>
    <scope>NUCLEOTIDE SEQUENCE [LARGE SCALE GENOMIC DNA]</scope>
    <source>
        <strain evidence="1 2">0861</strain>
    </source>
</reference>
<dbReference type="Proteomes" id="UP000076552">
    <property type="component" value="Unassembled WGS sequence"/>
</dbReference>
<accession>A0A166QFC3</accession>
<keyword evidence="2" id="KW-1185">Reference proteome</keyword>
<evidence type="ECO:0000313" key="2">
    <source>
        <dbReference type="Proteomes" id="UP000076552"/>
    </source>
</evidence>
<proteinExistence type="predicted"/>
<evidence type="ECO:0000313" key="1">
    <source>
        <dbReference type="EMBL" id="KZL67861.1"/>
    </source>
</evidence>
<name>A0A166QFC3_9PEZI</name>
<dbReference type="AlphaFoldDB" id="A0A166QFC3"/>
<sequence>MSDLQQDDLQHMNEPAQASMGPQMWEVLCCKWESSEAETKTKFLQLLVLCGLLVNPESEKLRELDQAALVKILKGRASALPHLEDDPAELHLIAILHCILDLAGDEIGDTSPTEALIYTFTFAKNLQLCAKLMGVHPLDNYSCRMDFADSIKLLKEAAMDPVDAAQILEIFATISAFSQGHDLHQYPYKLLGDLQSLEIVLPFQSLMEIPSELAVHLNPNKAQSLDEFVTETKDLSIFTNTEWGLWAFLIWAPTEFVAFNSEMRSWMLRSRALQTIRDAAVQQQQAPQFISIILAAVSYYQLLGVPQTDNINSSTTICDCQVCAFDGFLSENRAVQDGFLDAVLVALQQAMVDNIENEMERLYFKHIIGWMASLLPLPKPDSRLVQYFWRRLFGWDHSSAKEACCVRAE</sequence>
<organism evidence="1 2">
    <name type="scientific">Colletotrichum tofieldiae</name>
    <dbReference type="NCBI Taxonomy" id="708197"/>
    <lineage>
        <taxon>Eukaryota</taxon>
        <taxon>Fungi</taxon>
        <taxon>Dikarya</taxon>
        <taxon>Ascomycota</taxon>
        <taxon>Pezizomycotina</taxon>
        <taxon>Sordariomycetes</taxon>
        <taxon>Hypocreomycetidae</taxon>
        <taxon>Glomerellales</taxon>
        <taxon>Glomerellaceae</taxon>
        <taxon>Colletotrichum</taxon>
        <taxon>Colletotrichum spaethianum species complex</taxon>
    </lineage>
</organism>